<keyword evidence="2 7" id="KW-0699">rRNA-binding</keyword>
<dbReference type="GO" id="GO:0003735">
    <property type="term" value="F:structural constituent of ribosome"/>
    <property type="evidence" value="ECO:0007669"/>
    <property type="project" value="InterPro"/>
</dbReference>
<protein>
    <recommendedName>
        <fullName evidence="6 7">Small ribosomal subunit protein uS4</fullName>
    </recommendedName>
</protein>
<dbReference type="InterPro" id="IPR002942">
    <property type="entry name" value="S4_RNA-bd"/>
</dbReference>
<dbReference type="InterPro" id="IPR018079">
    <property type="entry name" value="Ribosomal_uS4_CS"/>
</dbReference>
<evidence type="ECO:0000259" key="9">
    <source>
        <dbReference type="SMART" id="SM00363"/>
    </source>
</evidence>
<dbReference type="GO" id="GO:0042274">
    <property type="term" value="P:ribosomal small subunit biogenesis"/>
    <property type="evidence" value="ECO:0007669"/>
    <property type="project" value="TreeGrafter"/>
</dbReference>
<dbReference type="GO" id="GO:0015935">
    <property type="term" value="C:small ribosomal subunit"/>
    <property type="evidence" value="ECO:0007669"/>
    <property type="project" value="InterPro"/>
</dbReference>
<comment type="similarity">
    <text evidence="1 7 8">Belongs to the universal ribosomal protein uS4 family.</text>
</comment>
<comment type="caution">
    <text evidence="11">The sequence shown here is derived from an EMBL/GenBank/DDBJ whole genome shotgun (WGS) entry which is preliminary data.</text>
</comment>
<evidence type="ECO:0000256" key="3">
    <source>
        <dbReference type="ARBA" id="ARBA00022884"/>
    </source>
</evidence>
<evidence type="ECO:0000313" key="12">
    <source>
        <dbReference type="Proteomes" id="UP000070366"/>
    </source>
</evidence>
<feature type="domain" description="Small ribosomal subunit protein uS4 N-terminal" evidence="10">
    <location>
        <begin position="2"/>
        <end position="48"/>
    </location>
</feature>
<evidence type="ECO:0000256" key="7">
    <source>
        <dbReference type="HAMAP-Rule" id="MF_01306"/>
    </source>
</evidence>
<dbReference type="EMBL" id="LSZW01000040">
    <property type="protein sequence ID" value="KXK66571.1"/>
    <property type="molecule type" value="Genomic_DNA"/>
</dbReference>
<dbReference type="PANTHER" id="PTHR11831:SF4">
    <property type="entry name" value="SMALL RIBOSOMAL SUBUNIT PROTEIN US4M"/>
    <property type="match status" value="1"/>
</dbReference>
<sequence>MSEYGTQLREKQKVKRAYGILESQFRKYFDIAEKMKGKAGENLLQLLERRLDNVCFRLGIGDSRAQARQLVMHGHVLVNGRKVDIPSYLVNAGDTITVAQRSASQEYFKTLKEEGGKGVPKWLEFDVAELTGKVVAIPERDDIDLTIEEHLIVELYSK</sequence>
<dbReference type="Pfam" id="PF01479">
    <property type="entry name" value="S4"/>
    <property type="match status" value="1"/>
</dbReference>
<comment type="subunit">
    <text evidence="7">Part of the 30S ribosomal subunit. Contacts protein S5. The interaction surface between S4 and S5 is involved in control of translational fidelity.</text>
</comment>
<evidence type="ECO:0000256" key="8">
    <source>
        <dbReference type="RuleBase" id="RU003699"/>
    </source>
</evidence>
<name>A0A136Q7B7_9FIRM</name>
<reference evidence="11 12" key="1">
    <citation type="submission" date="2016-02" db="EMBL/GenBank/DDBJ databases">
        <authorList>
            <person name="Wen L."/>
            <person name="He K."/>
            <person name="Yang H."/>
        </authorList>
    </citation>
    <scope>NUCLEOTIDE SEQUENCE [LARGE SCALE GENOMIC DNA]</scope>
    <source>
        <strain evidence="11 12">DSM 22607</strain>
    </source>
</reference>
<dbReference type="Pfam" id="PF00163">
    <property type="entry name" value="Ribosomal_S4"/>
    <property type="match status" value="1"/>
</dbReference>
<dbReference type="FunFam" id="3.10.290.10:FF:000001">
    <property type="entry name" value="30S ribosomal protein S4"/>
    <property type="match status" value="1"/>
</dbReference>
<dbReference type="Proteomes" id="UP000070366">
    <property type="component" value="Unassembled WGS sequence"/>
</dbReference>
<evidence type="ECO:0000256" key="1">
    <source>
        <dbReference type="ARBA" id="ARBA00007465"/>
    </source>
</evidence>
<dbReference type="GO" id="GO:0006412">
    <property type="term" value="P:translation"/>
    <property type="evidence" value="ECO:0007669"/>
    <property type="project" value="UniProtKB-UniRule"/>
</dbReference>
<comment type="function">
    <text evidence="7">One of the primary rRNA binding proteins, it binds directly to 16S rRNA where it nucleates assembly of the body of the 30S subunit.</text>
</comment>
<evidence type="ECO:0000256" key="5">
    <source>
        <dbReference type="ARBA" id="ARBA00023274"/>
    </source>
</evidence>
<dbReference type="PROSITE" id="PS00632">
    <property type="entry name" value="RIBOSOMAL_S4"/>
    <property type="match status" value="1"/>
</dbReference>
<evidence type="ECO:0000256" key="4">
    <source>
        <dbReference type="ARBA" id="ARBA00022980"/>
    </source>
</evidence>
<dbReference type="PATRIC" id="fig|626937.4.peg.605"/>
<dbReference type="InterPro" id="IPR005709">
    <property type="entry name" value="Ribosomal_uS4_bac-type"/>
</dbReference>
<evidence type="ECO:0000256" key="6">
    <source>
        <dbReference type="ARBA" id="ARBA00035254"/>
    </source>
</evidence>
<organism evidence="11 12">
    <name type="scientific">Christensenella minuta</name>
    <dbReference type="NCBI Taxonomy" id="626937"/>
    <lineage>
        <taxon>Bacteria</taxon>
        <taxon>Bacillati</taxon>
        <taxon>Bacillota</taxon>
        <taxon>Clostridia</taxon>
        <taxon>Christensenellales</taxon>
        <taxon>Christensenellaceae</taxon>
        <taxon>Christensenella</taxon>
    </lineage>
</organism>
<dbReference type="PANTHER" id="PTHR11831">
    <property type="entry name" value="30S 40S RIBOSOMAL PROTEIN"/>
    <property type="match status" value="1"/>
</dbReference>
<dbReference type="InterPro" id="IPR022801">
    <property type="entry name" value="Ribosomal_uS4"/>
</dbReference>
<gene>
    <name evidence="7" type="primary">rpsD</name>
    <name evidence="11" type="ORF">HMPREF3293_00614</name>
</gene>
<dbReference type="Gene3D" id="3.10.290.10">
    <property type="entry name" value="RNA-binding S4 domain"/>
    <property type="match status" value="1"/>
</dbReference>
<keyword evidence="3 7" id="KW-0694">RNA-binding</keyword>
<dbReference type="HAMAP" id="MF_01306_B">
    <property type="entry name" value="Ribosomal_uS4_B"/>
    <property type="match status" value="1"/>
</dbReference>
<keyword evidence="12" id="KW-1185">Reference proteome</keyword>
<keyword evidence="5 7" id="KW-0687">Ribonucleoprotein</keyword>
<proteinExistence type="inferred from homology"/>
<evidence type="ECO:0000256" key="2">
    <source>
        <dbReference type="ARBA" id="ARBA00022730"/>
    </source>
</evidence>
<dbReference type="CDD" id="cd00165">
    <property type="entry name" value="S4"/>
    <property type="match status" value="1"/>
</dbReference>
<dbReference type="Gene3D" id="1.10.1050.10">
    <property type="entry name" value="Ribosomal Protein S4 Delta 41, Chain A, domain 1"/>
    <property type="match status" value="1"/>
</dbReference>
<dbReference type="PROSITE" id="PS50889">
    <property type="entry name" value="S4"/>
    <property type="match status" value="1"/>
</dbReference>
<evidence type="ECO:0000259" key="10">
    <source>
        <dbReference type="SMART" id="SM01390"/>
    </source>
</evidence>
<dbReference type="STRING" id="626937.HMPREF3293_00614"/>
<comment type="function">
    <text evidence="7">With S5 and S12 plays an important role in translational accuracy.</text>
</comment>
<dbReference type="NCBIfam" id="TIGR01017">
    <property type="entry name" value="rpsD_bact"/>
    <property type="match status" value="1"/>
</dbReference>
<accession>A0A136Q7B7</accession>
<dbReference type="InterPro" id="IPR001912">
    <property type="entry name" value="Ribosomal_uS4_N"/>
</dbReference>
<dbReference type="GO" id="GO:0019843">
    <property type="term" value="F:rRNA binding"/>
    <property type="evidence" value="ECO:0007669"/>
    <property type="project" value="UniProtKB-UniRule"/>
</dbReference>
<dbReference type="SMART" id="SM01390">
    <property type="entry name" value="Ribosomal_S4"/>
    <property type="match status" value="1"/>
</dbReference>
<evidence type="ECO:0000313" key="11">
    <source>
        <dbReference type="EMBL" id="KXK66571.1"/>
    </source>
</evidence>
<feature type="domain" description="RNA-binding S4" evidence="9">
    <location>
        <begin position="49"/>
        <end position="108"/>
    </location>
</feature>
<dbReference type="InterPro" id="IPR036986">
    <property type="entry name" value="S4_RNA-bd_sf"/>
</dbReference>
<dbReference type="SUPFAM" id="SSF55174">
    <property type="entry name" value="Alpha-L RNA-binding motif"/>
    <property type="match status" value="1"/>
</dbReference>
<dbReference type="NCBIfam" id="NF003717">
    <property type="entry name" value="PRK05327.1"/>
    <property type="match status" value="1"/>
</dbReference>
<dbReference type="SMART" id="SM00363">
    <property type="entry name" value="S4"/>
    <property type="match status" value="1"/>
</dbReference>
<dbReference type="AlphaFoldDB" id="A0A136Q7B7"/>
<keyword evidence="4 7" id="KW-0689">Ribosomal protein</keyword>